<dbReference type="PANTHER" id="PTHR36478:SF18">
    <property type="entry name" value="LISH DOMAIN-CONTAINING PROTEIN"/>
    <property type="match status" value="1"/>
</dbReference>
<reference evidence="3" key="1">
    <citation type="submission" date="2025-08" db="UniProtKB">
        <authorList>
            <consortium name="RefSeq"/>
        </authorList>
    </citation>
    <scope>IDENTIFICATION</scope>
</reference>
<dbReference type="RefSeq" id="XP_021822333.1">
    <property type="nucleotide sequence ID" value="XM_021966641.1"/>
</dbReference>
<dbReference type="PANTHER" id="PTHR36478">
    <property type="entry name" value="OS04G0614237 PROTEIN-RELATED"/>
    <property type="match status" value="1"/>
</dbReference>
<keyword evidence="2" id="KW-1185">Reference proteome</keyword>
<dbReference type="InterPro" id="IPR006594">
    <property type="entry name" value="LisH"/>
</dbReference>
<organism evidence="2 3">
    <name type="scientific">Prunus avium</name>
    <name type="common">Cherry</name>
    <name type="synonym">Cerasus avium</name>
    <dbReference type="NCBI Taxonomy" id="42229"/>
    <lineage>
        <taxon>Eukaryota</taxon>
        <taxon>Viridiplantae</taxon>
        <taxon>Streptophyta</taxon>
        <taxon>Embryophyta</taxon>
        <taxon>Tracheophyta</taxon>
        <taxon>Spermatophyta</taxon>
        <taxon>Magnoliopsida</taxon>
        <taxon>eudicotyledons</taxon>
        <taxon>Gunneridae</taxon>
        <taxon>Pentapetalae</taxon>
        <taxon>rosids</taxon>
        <taxon>fabids</taxon>
        <taxon>Rosales</taxon>
        <taxon>Rosaceae</taxon>
        <taxon>Amygdaloideae</taxon>
        <taxon>Amygdaleae</taxon>
        <taxon>Prunus</taxon>
    </lineage>
</organism>
<name>A0A6P5T573_PRUAV</name>
<dbReference type="Pfam" id="PF21889">
    <property type="entry name" value="TPR1-like_2nd"/>
    <property type="match status" value="1"/>
</dbReference>
<gene>
    <name evidence="3" type="primary">LOC110763781</name>
</gene>
<dbReference type="Gramene" id="Pav_sc0001015.1_g480.1.mk:mrna">
    <property type="protein sequence ID" value="Pav_sc0001015.1_g480.1.mk:mrna"/>
    <property type="gene ID" value="Pav_sc0001015.1_g480.1.mk"/>
</dbReference>
<evidence type="ECO:0000313" key="2">
    <source>
        <dbReference type="Proteomes" id="UP000515124"/>
    </source>
</evidence>
<accession>A0A6P5T573</accession>
<evidence type="ECO:0000259" key="1">
    <source>
        <dbReference type="Pfam" id="PF21889"/>
    </source>
</evidence>
<protein>
    <submittedName>
        <fullName evidence="3">Topless-related protein 2-like</fullName>
    </submittedName>
</protein>
<evidence type="ECO:0000313" key="3">
    <source>
        <dbReference type="RefSeq" id="XP_021822333.1"/>
    </source>
</evidence>
<proteinExistence type="predicted"/>
<dbReference type="InterPro" id="IPR054080">
    <property type="entry name" value="TPR1-like_2nd"/>
</dbReference>
<sequence length="178" mass="20914">MAGTHRDSILSIIQFLEGANLHESARKVERESGLFFNLNYFEDCFIRGAFQKAEEYVSGFTTVHDNYCSTRIIHEIRWHKFLEAMDNKRYDDAKSILKEFKDFERYNPNIIAQMTELFDLEKFRSFEGLPGDPELERRAAWEHIKKYLKANPRLAGKLRYQVGSPNFRGFLPVVPPTQ</sequence>
<dbReference type="AlphaFoldDB" id="A0A6P5T573"/>
<feature type="domain" description="TPR1-like CTLH-containing" evidence="1">
    <location>
        <begin position="37"/>
        <end position="158"/>
    </location>
</feature>
<dbReference type="Proteomes" id="UP000515124">
    <property type="component" value="Unplaced"/>
</dbReference>
<dbReference type="PROSITE" id="PS50896">
    <property type="entry name" value="LISH"/>
    <property type="match status" value="1"/>
</dbReference>
<dbReference type="KEGG" id="pavi:110763781"/>
<dbReference type="GeneID" id="110763781"/>